<protein>
    <submittedName>
        <fullName evidence="1">Uncharacterized protein</fullName>
    </submittedName>
</protein>
<sequence length="62" mass="7346">MEFDMVAYADLADGWMDKILRIAELRSSPLQWLPYFFLLHCTLKINCYTNSFVTCEYILFIA</sequence>
<evidence type="ECO:0000313" key="1">
    <source>
        <dbReference type="EMBL" id="KAH9416972.1"/>
    </source>
</evidence>
<evidence type="ECO:0000313" key="2">
    <source>
        <dbReference type="Proteomes" id="UP000887458"/>
    </source>
</evidence>
<dbReference type="EMBL" id="NJHN03000083">
    <property type="protein sequence ID" value="KAH9416972.1"/>
    <property type="molecule type" value="Genomic_DNA"/>
</dbReference>
<keyword evidence="2" id="KW-1185">Reference proteome</keyword>
<dbReference type="Proteomes" id="UP000887458">
    <property type="component" value="Unassembled WGS sequence"/>
</dbReference>
<proteinExistence type="predicted"/>
<accession>A0ABQ8J392</accession>
<comment type="caution">
    <text evidence="1">The sequence shown here is derived from an EMBL/GenBank/DDBJ whole genome shotgun (WGS) entry which is preliminary data.</text>
</comment>
<reference evidence="1 2" key="2">
    <citation type="journal article" date="2022" name="Mol. Biol. Evol.">
        <title>Comparative Genomics Reveals Insights into the Divergent Evolution of Astigmatic Mites and Household Pest Adaptations.</title>
        <authorList>
            <person name="Xiong Q."/>
            <person name="Wan A.T."/>
            <person name="Liu X."/>
            <person name="Fung C.S."/>
            <person name="Xiao X."/>
            <person name="Malainual N."/>
            <person name="Hou J."/>
            <person name="Wang L."/>
            <person name="Wang M."/>
            <person name="Yang K.Y."/>
            <person name="Cui Y."/>
            <person name="Leung E.L."/>
            <person name="Nong W."/>
            <person name="Shin S.K."/>
            <person name="Au S.W."/>
            <person name="Jeong K.Y."/>
            <person name="Chew F.T."/>
            <person name="Hui J.H."/>
            <person name="Leung T.F."/>
            <person name="Tungtrongchitr A."/>
            <person name="Zhong N."/>
            <person name="Liu Z."/>
            <person name="Tsui S.K."/>
        </authorList>
    </citation>
    <scope>NUCLEOTIDE SEQUENCE [LARGE SCALE GENOMIC DNA]</scope>
    <source>
        <strain evidence="1">Derp</strain>
    </source>
</reference>
<name>A0ABQ8J392_DERPT</name>
<reference evidence="1 2" key="1">
    <citation type="journal article" date="2018" name="J. Allergy Clin. Immunol.">
        <title>High-quality assembly of Dermatophagoides pteronyssinus genome and transcriptome reveals a wide range of novel allergens.</title>
        <authorList>
            <person name="Liu X.Y."/>
            <person name="Yang K.Y."/>
            <person name="Wang M.Q."/>
            <person name="Kwok J.S."/>
            <person name="Zeng X."/>
            <person name="Yang Z."/>
            <person name="Xiao X.J."/>
            <person name="Lau C.P."/>
            <person name="Li Y."/>
            <person name="Huang Z.M."/>
            <person name="Ba J.G."/>
            <person name="Yim A.K."/>
            <person name="Ouyang C.Y."/>
            <person name="Ngai S.M."/>
            <person name="Chan T.F."/>
            <person name="Leung E.L."/>
            <person name="Liu L."/>
            <person name="Liu Z.G."/>
            <person name="Tsui S.K."/>
        </authorList>
    </citation>
    <scope>NUCLEOTIDE SEQUENCE [LARGE SCALE GENOMIC DNA]</scope>
    <source>
        <strain evidence="1">Derp</strain>
    </source>
</reference>
<organism evidence="1 2">
    <name type="scientific">Dermatophagoides pteronyssinus</name>
    <name type="common">European house dust mite</name>
    <dbReference type="NCBI Taxonomy" id="6956"/>
    <lineage>
        <taxon>Eukaryota</taxon>
        <taxon>Metazoa</taxon>
        <taxon>Ecdysozoa</taxon>
        <taxon>Arthropoda</taxon>
        <taxon>Chelicerata</taxon>
        <taxon>Arachnida</taxon>
        <taxon>Acari</taxon>
        <taxon>Acariformes</taxon>
        <taxon>Sarcoptiformes</taxon>
        <taxon>Astigmata</taxon>
        <taxon>Psoroptidia</taxon>
        <taxon>Analgoidea</taxon>
        <taxon>Pyroglyphidae</taxon>
        <taxon>Dermatophagoidinae</taxon>
        <taxon>Dermatophagoides</taxon>
    </lineage>
</organism>
<gene>
    <name evidence="1" type="ORF">DERP_011701</name>
</gene>